<dbReference type="GO" id="GO:0052621">
    <property type="term" value="F:diguanylate cyclase activity"/>
    <property type="evidence" value="ECO:0007669"/>
    <property type="project" value="UniProtKB-EC"/>
</dbReference>
<protein>
    <recommendedName>
        <fullName evidence="2">diguanylate cyclase</fullName>
        <ecNumber evidence="2">2.7.7.65</ecNumber>
    </recommendedName>
</protein>
<keyword evidence="4 7" id="KW-1133">Transmembrane helix</keyword>
<feature type="domain" description="GGDEF" evidence="9">
    <location>
        <begin position="312"/>
        <end position="447"/>
    </location>
</feature>
<dbReference type="InterPro" id="IPR050469">
    <property type="entry name" value="Diguanylate_Cyclase"/>
</dbReference>
<keyword evidence="10" id="KW-0808">Transferase</keyword>
<dbReference type="Gene3D" id="3.30.70.270">
    <property type="match status" value="1"/>
</dbReference>
<evidence type="ECO:0000259" key="8">
    <source>
        <dbReference type="PROSITE" id="PS50839"/>
    </source>
</evidence>
<feature type="domain" description="CHASE" evidence="8">
    <location>
        <begin position="107"/>
        <end position="193"/>
    </location>
</feature>
<dbReference type="Pfam" id="PF00990">
    <property type="entry name" value="GGDEF"/>
    <property type="match status" value="1"/>
</dbReference>
<reference evidence="10 11" key="1">
    <citation type="submission" date="2024-03" db="EMBL/GenBank/DDBJ databases">
        <title>Pseudoalteromonas qingdaonensis sp. nov., isolated from the intestines of marine benthic organisms.</title>
        <authorList>
            <person name="Lin X."/>
            <person name="Fang S."/>
            <person name="Hu X."/>
        </authorList>
    </citation>
    <scope>NUCLEOTIDE SEQUENCE [LARGE SCALE GENOMIC DNA]</scope>
    <source>
        <strain evidence="10 11">YIC-827</strain>
    </source>
</reference>
<comment type="catalytic activity">
    <reaction evidence="6">
        <text>2 GTP = 3',3'-c-di-GMP + 2 diphosphate</text>
        <dbReference type="Rhea" id="RHEA:24898"/>
        <dbReference type="ChEBI" id="CHEBI:33019"/>
        <dbReference type="ChEBI" id="CHEBI:37565"/>
        <dbReference type="ChEBI" id="CHEBI:58805"/>
        <dbReference type="EC" id="2.7.7.65"/>
    </reaction>
</comment>
<keyword evidence="11" id="KW-1185">Reference proteome</keyword>
<evidence type="ECO:0000256" key="6">
    <source>
        <dbReference type="ARBA" id="ARBA00034247"/>
    </source>
</evidence>
<dbReference type="PROSITE" id="PS50887">
    <property type="entry name" value="GGDEF"/>
    <property type="match status" value="1"/>
</dbReference>
<dbReference type="SMART" id="SM01079">
    <property type="entry name" value="CHASE"/>
    <property type="match status" value="1"/>
</dbReference>
<evidence type="ECO:0000313" key="11">
    <source>
        <dbReference type="Proteomes" id="UP001447008"/>
    </source>
</evidence>
<keyword evidence="3 7" id="KW-0812">Transmembrane</keyword>
<sequence length="447" mass="50240">MTRRSTLLLILLSTLYLGASAFVIEYFAHLYQQQEFVEEQLYLRKQSALLRAKLETTLNQELFAAESLVVIANINREFTALHWQHIAAQLVARSRLIRNIALAPGNIVQYVYPLEGNQRALGFDYRSDEEQFATIEQARQTQSMVLAGPFTLVQGGEALLAQFPLFATPTDENSYWGTLSLVLDITTLYQLLELDSQEQVQYALKNTAEGSLVFYGDADTFTHADVILPLHLANGRWALAAKFNVEPQRHATLIRALGALLSLVLFVSVAILVRAYFLVRATSLQDDLTLLANRRAIMQHLDDLTRGADVHKHFAIINIDVNDFKAVNDSYGHDCGDALLVHIAKELQRTLRDSDIIARLGGDEFLVLLHRINSDEQIAAIVEKLRLHIERSPLSYKNHIIYPSISCGFSCHTECTLDIAALMAQADKRMYQDKQDSKLSGKKTVIA</sequence>
<feature type="transmembrane region" description="Helical" evidence="7">
    <location>
        <begin position="253"/>
        <end position="277"/>
    </location>
</feature>
<dbReference type="SUPFAM" id="SSF55073">
    <property type="entry name" value="Nucleotide cyclase"/>
    <property type="match status" value="1"/>
</dbReference>
<keyword evidence="5 7" id="KW-0472">Membrane</keyword>
<dbReference type="InterPro" id="IPR042240">
    <property type="entry name" value="CHASE_sf"/>
</dbReference>
<comment type="caution">
    <text evidence="10">The sequence shown here is derived from an EMBL/GenBank/DDBJ whole genome shotgun (WGS) entry which is preliminary data.</text>
</comment>
<dbReference type="EMBL" id="JBCGCU010000004">
    <property type="protein sequence ID" value="MEM0514914.1"/>
    <property type="molecule type" value="Genomic_DNA"/>
</dbReference>
<dbReference type="Gene3D" id="3.30.450.350">
    <property type="entry name" value="CHASE domain"/>
    <property type="match status" value="1"/>
</dbReference>
<dbReference type="InterPro" id="IPR010916">
    <property type="entry name" value="TonB_box_CS"/>
</dbReference>
<dbReference type="RefSeq" id="WP_342677114.1">
    <property type="nucleotide sequence ID" value="NZ_JBCGCU010000004.1"/>
</dbReference>
<dbReference type="InterPro" id="IPR043128">
    <property type="entry name" value="Rev_trsase/Diguanyl_cyclase"/>
</dbReference>
<evidence type="ECO:0000256" key="4">
    <source>
        <dbReference type="ARBA" id="ARBA00022989"/>
    </source>
</evidence>
<dbReference type="EC" id="2.7.7.65" evidence="2"/>
<evidence type="ECO:0000256" key="1">
    <source>
        <dbReference type="ARBA" id="ARBA00004370"/>
    </source>
</evidence>
<name>A0ABU9MUD9_9GAMM</name>
<evidence type="ECO:0000256" key="3">
    <source>
        <dbReference type="ARBA" id="ARBA00022692"/>
    </source>
</evidence>
<organism evidence="10 11">
    <name type="scientific">Pseudoalteromonas qingdaonensis</name>
    <dbReference type="NCBI Taxonomy" id="3131913"/>
    <lineage>
        <taxon>Bacteria</taxon>
        <taxon>Pseudomonadati</taxon>
        <taxon>Pseudomonadota</taxon>
        <taxon>Gammaproteobacteria</taxon>
        <taxon>Alteromonadales</taxon>
        <taxon>Pseudoalteromonadaceae</taxon>
        <taxon>Pseudoalteromonas</taxon>
    </lineage>
</organism>
<dbReference type="InterPro" id="IPR029787">
    <property type="entry name" value="Nucleotide_cyclase"/>
</dbReference>
<evidence type="ECO:0000259" key="9">
    <source>
        <dbReference type="PROSITE" id="PS50887"/>
    </source>
</evidence>
<dbReference type="Pfam" id="PF03924">
    <property type="entry name" value="CHASE"/>
    <property type="match status" value="1"/>
</dbReference>
<dbReference type="PROSITE" id="PS00430">
    <property type="entry name" value="TONB_DEPENDENT_REC_1"/>
    <property type="match status" value="1"/>
</dbReference>
<evidence type="ECO:0000256" key="5">
    <source>
        <dbReference type="ARBA" id="ARBA00023136"/>
    </source>
</evidence>
<dbReference type="CDD" id="cd01949">
    <property type="entry name" value="GGDEF"/>
    <property type="match status" value="1"/>
</dbReference>
<evidence type="ECO:0000313" key="10">
    <source>
        <dbReference type="EMBL" id="MEM0514914.1"/>
    </source>
</evidence>
<dbReference type="PANTHER" id="PTHR45138:SF9">
    <property type="entry name" value="DIGUANYLATE CYCLASE DGCM-RELATED"/>
    <property type="match status" value="1"/>
</dbReference>
<keyword evidence="10" id="KW-0548">Nucleotidyltransferase</keyword>
<dbReference type="PANTHER" id="PTHR45138">
    <property type="entry name" value="REGULATORY COMPONENTS OF SENSORY TRANSDUCTION SYSTEM"/>
    <property type="match status" value="1"/>
</dbReference>
<dbReference type="NCBIfam" id="TIGR00254">
    <property type="entry name" value="GGDEF"/>
    <property type="match status" value="1"/>
</dbReference>
<accession>A0ABU9MUD9</accession>
<evidence type="ECO:0000256" key="7">
    <source>
        <dbReference type="SAM" id="Phobius"/>
    </source>
</evidence>
<comment type="subcellular location">
    <subcellularLocation>
        <location evidence="1">Membrane</location>
    </subcellularLocation>
</comment>
<gene>
    <name evidence="10" type="ORF">WCN91_05660</name>
</gene>
<dbReference type="PROSITE" id="PS50839">
    <property type="entry name" value="CHASE"/>
    <property type="match status" value="1"/>
</dbReference>
<dbReference type="InterPro" id="IPR006189">
    <property type="entry name" value="CHASE_dom"/>
</dbReference>
<proteinExistence type="predicted"/>
<dbReference type="InterPro" id="IPR000160">
    <property type="entry name" value="GGDEF_dom"/>
</dbReference>
<dbReference type="SMART" id="SM00267">
    <property type="entry name" value="GGDEF"/>
    <property type="match status" value="1"/>
</dbReference>
<evidence type="ECO:0000256" key="2">
    <source>
        <dbReference type="ARBA" id="ARBA00012528"/>
    </source>
</evidence>
<dbReference type="Proteomes" id="UP001447008">
    <property type="component" value="Unassembled WGS sequence"/>
</dbReference>